<feature type="compositionally biased region" description="Basic residues" evidence="6">
    <location>
        <begin position="1"/>
        <end position="11"/>
    </location>
</feature>
<feature type="compositionally biased region" description="Basic and acidic residues" evidence="6">
    <location>
        <begin position="446"/>
        <end position="460"/>
    </location>
</feature>
<evidence type="ECO:0000313" key="8">
    <source>
        <dbReference type="EMBL" id="NJP99586.1"/>
    </source>
</evidence>
<name>A0ABX1BV07_9ACTN</name>
<reference evidence="8 9" key="1">
    <citation type="submission" date="2020-03" db="EMBL/GenBank/DDBJ databases">
        <title>WGS of actinomycetes isolated from Thailand.</title>
        <authorList>
            <person name="Thawai C."/>
        </authorList>
    </citation>
    <scope>NUCLEOTIDE SEQUENCE [LARGE SCALE GENOMIC DNA]</scope>
    <source>
        <strain evidence="8 9">PLAI 1-29</strain>
    </source>
</reference>
<keyword evidence="5 7" id="KW-0472">Membrane</keyword>
<keyword evidence="9" id="KW-1185">Reference proteome</keyword>
<keyword evidence="3 7" id="KW-0812">Transmembrane</keyword>
<gene>
    <name evidence="8" type="ORF">HCK00_03270</name>
</gene>
<feature type="transmembrane region" description="Helical" evidence="7">
    <location>
        <begin position="325"/>
        <end position="348"/>
    </location>
</feature>
<keyword evidence="2" id="KW-1003">Cell membrane</keyword>
<organism evidence="8 9">
    <name type="scientific">Streptomyces zingiberis</name>
    <dbReference type="NCBI Taxonomy" id="2053010"/>
    <lineage>
        <taxon>Bacteria</taxon>
        <taxon>Bacillati</taxon>
        <taxon>Actinomycetota</taxon>
        <taxon>Actinomycetes</taxon>
        <taxon>Kitasatosporales</taxon>
        <taxon>Streptomycetaceae</taxon>
        <taxon>Streptomyces</taxon>
    </lineage>
</organism>
<evidence type="ECO:0000256" key="3">
    <source>
        <dbReference type="ARBA" id="ARBA00022692"/>
    </source>
</evidence>
<evidence type="ECO:0000256" key="4">
    <source>
        <dbReference type="ARBA" id="ARBA00022989"/>
    </source>
</evidence>
<feature type="transmembrane region" description="Helical" evidence="7">
    <location>
        <begin position="96"/>
        <end position="116"/>
    </location>
</feature>
<accession>A0ABX1BV07</accession>
<sequence>MAAGLGRRRPRAAAGAGGGGRGVSGAAPGAVRGGRAAGDGPPHRPAGAAARGDAVTATGRARLGALGGAAVLAVLLWQLGTGAFVDGVRRLDAPVLLAALGLGLLTTVCSAWRWCLVARGLGIRLPFGRAVTDYYRSLFLNAALPGGVLGDVHRAVSHGRSSGDVGRGVRAVVLERLAGQGVLVAAGVVFLLVLPSPVPAALDGAAGRLGASPGTVLVLAVAAGAAAFAVVRLRRGPRGERRLRAVRALLGEARRALLSRRNGPGVALSSAVVLTGYLAMFLLAARAAGATAPAAELLPLLVLALLAMALPLNVAGWGPREGVTAWAFGVSGLGAAQGLTVAVVYGLLSLTASLPGVLVLLVRWGAGLRRPQVEFEEGVHAETGAADRGPERVPHPLRAREAQPGHAVAEQHGRDGDVEPVERVLVEEAGDRDAAALDEDPAEPAPGERPHEVARGERGPVREDQHLHALREPAGPAVRRAVPGRARTGLTTVGGFFRVPGRRPALLPRAAAVPGRADHPQGGCRPVGEHPQPGAYPAVRVEDDAHRVGAGAGADGQPGVVRRGRAGADEDRVGERAHPVQMGPVLLTGDIVGVAGTARDEPVEALPELGERQPWTGQAQRQVAAGQLLRRGRGALLLPPPPGPAGTPDETGGAGLRLGADGPQPVPGR</sequence>
<evidence type="ECO:0000256" key="6">
    <source>
        <dbReference type="SAM" id="MobiDB-lite"/>
    </source>
</evidence>
<dbReference type="Proteomes" id="UP000695264">
    <property type="component" value="Unassembled WGS sequence"/>
</dbReference>
<feature type="region of interest" description="Disordered" evidence="6">
    <location>
        <begin position="379"/>
        <end position="460"/>
    </location>
</feature>
<comment type="caution">
    <text evidence="8">The sequence shown here is derived from an EMBL/GenBank/DDBJ whole genome shotgun (WGS) entry which is preliminary data.</text>
</comment>
<dbReference type="InterPro" id="IPR022791">
    <property type="entry name" value="L-PG_synthase/AglD"/>
</dbReference>
<keyword evidence="4 7" id="KW-1133">Transmembrane helix</keyword>
<feature type="compositionally biased region" description="Low complexity" evidence="6">
    <location>
        <begin position="38"/>
        <end position="51"/>
    </location>
</feature>
<feature type="region of interest" description="Disordered" evidence="6">
    <location>
        <begin position="1"/>
        <end position="51"/>
    </location>
</feature>
<feature type="compositionally biased region" description="Basic and acidic residues" evidence="6">
    <location>
        <begin position="388"/>
        <end position="435"/>
    </location>
</feature>
<feature type="region of interest" description="Disordered" evidence="6">
    <location>
        <begin position="631"/>
        <end position="669"/>
    </location>
</feature>
<dbReference type="PANTHER" id="PTHR40277">
    <property type="entry name" value="BLL5419 PROTEIN"/>
    <property type="match status" value="1"/>
</dbReference>
<feature type="transmembrane region" description="Helical" evidence="7">
    <location>
        <begin position="214"/>
        <end position="233"/>
    </location>
</feature>
<protein>
    <submittedName>
        <fullName evidence="8">Uncharacterized protein</fullName>
    </submittedName>
</protein>
<feature type="transmembrane region" description="Helical" evidence="7">
    <location>
        <begin position="265"/>
        <end position="285"/>
    </location>
</feature>
<feature type="region of interest" description="Disordered" evidence="6">
    <location>
        <begin position="511"/>
        <end position="530"/>
    </location>
</feature>
<feature type="transmembrane region" description="Helical" evidence="7">
    <location>
        <begin position="63"/>
        <end position="84"/>
    </location>
</feature>
<evidence type="ECO:0000256" key="7">
    <source>
        <dbReference type="SAM" id="Phobius"/>
    </source>
</evidence>
<dbReference type="PANTHER" id="PTHR40277:SF1">
    <property type="entry name" value="BLL5419 PROTEIN"/>
    <property type="match status" value="1"/>
</dbReference>
<evidence type="ECO:0000256" key="2">
    <source>
        <dbReference type="ARBA" id="ARBA00022475"/>
    </source>
</evidence>
<evidence type="ECO:0000256" key="5">
    <source>
        <dbReference type="ARBA" id="ARBA00023136"/>
    </source>
</evidence>
<comment type="subcellular location">
    <subcellularLocation>
        <location evidence="1">Cell membrane</location>
        <topology evidence="1">Multi-pass membrane protein</topology>
    </subcellularLocation>
</comment>
<dbReference type="EMBL" id="JAATEN010000002">
    <property type="protein sequence ID" value="NJP99586.1"/>
    <property type="molecule type" value="Genomic_DNA"/>
</dbReference>
<feature type="transmembrane region" description="Helical" evidence="7">
    <location>
        <begin position="297"/>
        <end position="318"/>
    </location>
</feature>
<feature type="transmembrane region" description="Helical" evidence="7">
    <location>
        <begin position="177"/>
        <end position="194"/>
    </location>
</feature>
<proteinExistence type="predicted"/>
<evidence type="ECO:0000313" key="9">
    <source>
        <dbReference type="Proteomes" id="UP000695264"/>
    </source>
</evidence>
<evidence type="ECO:0000256" key="1">
    <source>
        <dbReference type="ARBA" id="ARBA00004651"/>
    </source>
</evidence>
<dbReference type="Pfam" id="PF03706">
    <property type="entry name" value="LPG_synthase_TM"/>
    <property type="match status" value="1"/>
</dbReference>